<keyword evidence="7 9" id="KW-0472">Membrane</keyword>
<dbReference type="EMBL" id="HBJA01143796">
    <property type="protein sequence ID" value="CAE0838095.1"/>
    <property type="molecule type" value="Transcribed_RNA"/>
</dbReference>
<keyword evidence="5 9" id="KW-1133">Transmembrane helix</keyword>
<feature type="region of interest" description="Disordered" evidence="8">
    <location>
        <begin position="258"/>
        <end position="300"/>
    </location>
</feature>
<organism evidence="10">
    <name type="scientific">Eutreptiella gymnastica</name>
    <dbReference type="NCBI Taxonomy" id="73025"/>
    <lineage>
        <taxon>Eukaryota</taxon>
        <taxon>Discoba</taxon>
        <taxon>Euglenozoa</taxon>
        <taxon>Euglenida</taxon>
        <taxon>Spirocuta</taxon>
        <taxon>Euglenophyceae</taxon>
        <taxon>Eutreptiales</taxon>
        <taxon>Eutreptiaceae</taxon>
        <taxon>Eutreptiella</taxon>
    </lineage>
</organism>
<evidence type="ECO:0000313" key="10">
    <source>
        <dbReference type="EMBL" id="CAE0838095.1"/>
    </source>
</evidence>
<evidence type="ECO:0000256" key="2">
    <source>
        <dbReference type="ARBA" id="ARBA00022448"/>
    </source>
</evidence>
<dbReference type="SUPFAM" id="SSF103511">
    <property type="entry name" value="Chlorophyll a-b binding protein"/>
    <property type="match status" value="1"/>
</dbReference>
<dbReference type="GO" id="GO:0016020">
    <property type="term" value="C:membrane"/>
    <property type="evidence" value="ECO:0007669"/>
    <property type="project" value="UniProtKB-SubCell"/>
</dbReference>
<dbReference type="GO" id="GO:0015031">
    <property type="term" value="P:protein transport"/>
    <property type="evidence" value="ECO:0007669"/>
    <property type="project" value="UniProtKB-KW"/>
</dbReference>
<keyword evidence="4" id="KW-0653">Protein transport</keyword>
<feature type="compositionally biased region" description="Basic and acidic residues" evidence="8">
    <location>
        <begin position="265"/>
        <end position="288"/>
    </location>
</feature>
<dbReference type="PANTHER" id="PTHR33162">
    <property type="entry name" value="SEC-INDEPENDENT PROTEIN TRANSLOCASE PROTEIN TATA, CHLOROPLASTIC"/>
    <property type="match status" value="1"/>
</dbReference>
<evidence type="ECO:0000256" key="7">
    <source>
        <dbReference type="ARBA" id="ARBA00023136"/>
    </source>
</evidence>
<feature type="compositionally biased region" description="Pro residues" evidence="8">
    <location>
        <begin position="289"/>
        <end position="300"/>
    </location>
</feature>
<evidence type="ECO:0000256" key="6">
    <source>
        <dbReference type="ARBA" id="ARBA00023010"/>
    </source>
</evidence>
<feature type="transmembrane region" description="Helical" evidence="9">
    <location>
        <begin position="95"/>
        <end position="117"/>
    </location>
</feature>
<accession>A0A7S4GIK0</accession>
<keyword evidence="6" id="KW-0811">Translocation</keyword>
<proteinExistence type="predicted"/>
<gene>
    <name evidence="10" type="ORF">EGYM00163_LOCUS49467</name>
</gene>
<dbReference type="InterPro" id="IPR003369">
    <property type="entry name" value="TatA/B/E"/>
</dbReference>
<keyword evidence="2" id="KW-0813">Transport</keyword>
<dbReference type="GO" id="GO:0009507">
    <property type="term" value="C:chloroplast"/>
    <property type="evidence" value="ECO:0007669"/>
    <property type="project" value="UniProtKB-SubCell"/>
</dbReference>
<dbReference type="Pfam" id="PF02416">
    <property type="entry name" value="TatA_B_E"/>
    <property type="match status" value="1"/>
</dbReference>
<feature type="transmembrane region" description="Helical" evidence="9">
    <location>
        <begin position="6"/>
        <end position="26"/>
    </location>
</feature>
<comment type="subcellular location">
    <subcellularLocation>
        <location evidence="1">Membrane</location>
        <topology evidence="1">Single-pass membrane protein</topology>
    </subcellularLocation>
</comment>
<evidence type="ECO:0000256" key="4">
    <source>
        <dbReference type="ARBA" id="ARBA00022927"/>
    </source>
</evidence>
<keyword evidence="3 9" id="KW-0812">Transmembrane</keyword>
<evidence type="ECO:0000256" key="1">
    <source>
        <dbReference type="ARBA" id="ARBA00004167"/>
    </source>
</evidence>
<protein>
    <submittedName>
        <fullName evidence="10">Uncharacterized protein</fullName>
    </submittedName>
</protein>
<dbReference type="Gene3D" id="1.20.5.3310">
    <property type="match status" value="1"/>
</dbReference>
<evidence type="ECO:0000256" key="9">
    <source>
        <dbReference type="SAM" id="Phobius"/>
    </source>
</evidence>
<dbReference type="PANTHER" id="PTHR33162:SF1">
    <property type="entry name" value="SEC-INDEPENDENT PROTEIN TRANSLOCASE PROTEIN TATA, CHLOROPLASTIC"/>
    <property type="match status" value="1"/>
</dbReference>
<evidence type="ECO:0000256" key="8">
    <source>
        <dbReference type="SAM" id="MobiDB-lite"/>
    </source>
</evidence>
<evidence type="ECO:0000256" key="5">
    <source>
        <dbReference type="ARBA" id="ARBA00022989"/>
    </source>
</evidence>
<dbReference type="AlphaFoldDB" id="A0A7S4GIK0"/>
<reference evidence="10" key="1">
    <citation type="submission" date="2021-01" db="EMBL/GenBank/DDBJ databases">
        <authorList>
            <person name="Corre E."/>
            <person name="Pelletier E."/>
            <person name="Niang G."/>
            <person name="Scheremetjew M."/>
            <person name="Finn R."/>
            <person name="Kale V."/>
            <person name="Holt S."/>
            <person name="Cochrane G."/>
            <person name="Meng A."/>
            <person name="Brown T."/>
            <person name="Cohen L."/>
        </authorList>
    </citation>
    <scope>NUCLEOTIDE SEQUENCE</scope>
    <source>
        <strain evidence="10">CCMP1594</strain>
    </source>
</reference>
<sequence>MENQRWSVAVATVVGFCSAISVAALWQSSAAAPANLYAPTATVQTASLTTMSQPARLAPPARIPRASYMTSAPAAQSAQEHLPPALESQSQTTGWMSLTAVTGCVAAAVVALLKYVLRPAKNHTLLLQPVDHAPVALAATSGAKAYVNQCQWDPAGIIKNVVTFDRAVEAEILHGRYYILAAIAASQIGNTSTTASHSIPGWDYMQGLVYKAIFGLGGPEVAVIIITAGLVLGPKKMAELARDAGKLTGQMKDVTSEFQDAVQEGMKESQMAKESAKAEPVEAKEPEPKPQPPAEPPSSA</sequence>
<name>A0A7S4GIK0_9EUGL</name>
<evidence type="ECO:0000256" key="3">
    <source>
        <dbReference type="ARBA" id="ARBA00022692"/>
    </source>
</evidence>
<feature type="transmembrane region" description="Helical" evidence="9">
    <location>
        <begin position="208"/>
        <end position="232"/>
    </location>
</feature>